<dbReference type="InterPro" id="IPR026256">
    <property type="entry name" value="TfoX-like_gammaprotbact"/>
</dbReference>
<dbReference type="PIRSF" id="PIRSF028788">
    <property type="entry name" value="TfoX_Sxy"/>
    <property type="match status" value="1"/>
</dbReference>
<evidence type="ECO:0000259" key="1">
    <source>
        <dbReference type="Pfam" id="PF04993"/>
    </source>
</evidence>
<dbReference type="InterPro" id="IPR007077">
    <property type="entry name" value="TfoX_C"/>
</dbReference>
<accession>A0AB39VNN8</accession>
<organism evidence="3">
    <name type="scientific">Rouxiella sp. WC2420</name>
    <dbReference type="NCBI Taxonomy" id="3234145"/>
    <lineage>
        <taxon>Bacteria</taxon>
        <taxon>Pseudomonadati</taxon>
        <taxon>Pseudomonadota</taxon>
        <taxon>Gammaproteobacteria</taxon>
        <taxon>Enterobacterales</taxon>
        <taxon>Yersiniaceae</taxon>
        <taxon>Rouxiella</taxon>
    </lineage>
</organism>
<dbReference type="Gene3D" id="1.10.150.20">
    <property type="entry name" value="5' to 3' exonuclease, C-terminal subdomain"/>
    <property type="match status" value="1"/>
</dbReference>
<proteinExistence type="predicted"/>
<gene>
    <name evidence="3" type="ORF">AB3G37_17275</name>
</gene>
<dbReference type="AlphaFoldDB" id="A0AB39VNN8"/>
<dbReference type="Gene3D" id="3.30.1460.30">
    <property type="entry name" value="YgaC/TfoX-N like chaperone"/>
    <property type="match status" value="1"/>
</dbReference>
<name>A0AB39VNN8_9GAMM</name>
<dbReference type="PANTHER" id="PTHR36121:SF1">
    <property type="entry name" value="PROTEIN SXY"/>
    <property type="match status" value="1"/>
</dbReference>
<dbReference type="RefSeq" id="WP_009636597.1">
    <property type="nucleotide sequence ID" value="NZ_CP165628.1"/>
</dbReference>
<feature type="domain" description="TfoX C-terminal" evidence="2">
    <location>
        <begin position="117"/>
        <end position="195"/>
    </location>
</feature>
<dbReference type="GO" id="GO:0030420">
    <property type="term" value="P:establishment of competence for transformation"/>
    <property type="evidence" value="ECO:0007669"/>
    <property type="project" value="InterPro"/>
</dbReference>
<evidence type="ECO:0000259" key="2">
    <source>
        <dbReference type="Pfam" id="PF04994"/>
    </source>
</evidence>
<dbReference type="InterPro" id="IPR047525">
    <property type="entry name" value="TfoX-like"/>
</dbReference>
<feature type="domain" description="TfoX N-terminal" evidence="1">
    <location>
        <begin position="16"/>
        <end position="104"/>
    </location>
</feature>
<dbReference type="Pfam" id="PF04994">
    <property type="entry name" value="TfoX_C"/>
    <property type="match status" value="1"/>
</dbReference>
<reference evidence="3" key="1">
    <citation type="submission" date="2024-07" db="EMBL/GenBank/DDBJ databases">
        <authorList>
            <person name="Biller S.J."/>
        </authorList>
    </citation>
    <scope>NUCLEOTIDE SEQUENCE</scope>
    <source>
        <strain evidence="3">WC2420</strain>
    </source>
</reference>
<dbReference type="SUPFAM" id="SSF159894">
    <property type="entry name" value="YgaC/TfoX-N like"/>
    <property type="match status" value="1"/>
</dbReference>
<sequence length="205" mass="23138">MLNATKARVAQAIKVLIPLGLIQSRPQFGGYSLSSGGAMFALVAEGELYLRATHENEAMMKQLAMRQFIYPKRGIEISLRYFQVDEALWQQPQRLIELANDSIAGMHSEQAQKKNNPARLKDLPNISLSMERLLWQVGVKSFDELRSQGAINTYVKLTLINKKAGLNMLFALEGAILGYHQTVLPDASRHELINWFNLQRQEGQV</sequence>
<evidence type="ECO:0000313" key="3">
    <source>
        <dbReference type="EMBL" id="XDU71289.1"/>
    </source>
</evidence>
<dbReference type="PANTHER" id="PTHR36121">
    <property type="entry name" value="PROTEIN SXY"/>
    <property type="match status" value="1"/>
</dbReference>
<dbReference type="InterPro" id="IPR007076">
    <property type="entry name" value="TfoX_N"/>
</dbReference>
<dbReference type="Pfam" id="PF04993">
    <property type="entry name" value="TfoX_N"/>
    <property type="match status" value="1"/>
</dbReference>
<protein>
    <submittedName>
        <fullName evidence="3">TfoX/Sxy family DNA transformation protein</fullName>
    </submittedName>
</protein>
<dbReference type="EMBL" id="CP165628">
    <property type="protein sequence ID" value="XDU71289.1"/>
    <property type="molecule type" value="Genomic_DNA"/>
</dbReference>